<dbReference type="Proteomes" id="UP001383192">
    <property type="component" value="Unassembled WGS sequence"/>
</dbReference>
<sequence length="74" mass="8583">MAPSEPNEDNTKCLQELEAELVKVETDLAFIRELRSDLDKHISVGVEIEARYEEIRRQCESLVRTVPLLRGWVD</sequence>
<feature type="coiled-coil region" evidence="1">
    <location>
        <begin position="7"/>
        <end position="34"/>
    </location>
</feature>
<dbReference type="EMBL" id="JAYKXP010000069">
    <property type="protein sequence ID" value="KAK7031260.1"/>
    <property type="molecule type" value="Genomic_DNA"/>
</dbReference>
<proteinExistence type="predicted"/>
<reference evidence="2 3" key="1">
    <citation type="submission" date="2024-01" db="EMBL/GenBank/DDBJ databases">
        <title>A draft genome for a cacao thread blight-causing isolate of Paramarasmius palmivorus.</title>
        <authorList>
            <person name="Baruah I.K."/>
            <person name="Bukari Y."/>
            <person name="Amoako-Attah I."/>
            <person name="Meinhardt L.W."/>
            <person name="Bailey B.A."/>
            <person name="Cohen S.P."/>
        </authorList>
    </citation>
    <scope>NUCLEOTIDE SEQUENCE [LARGE SCALE GENOMIC DNA]</scope>
    <source>
        <strain evidence="2 3">GH-12</strain>
    </source>
</reference>
<name>A0AAW0BY94_9AGAR</name>
<organism evidence="2 3">
    <name type="scientific">Paramarasmius palmivorus</name>
    <dbReference type="NCBI Taxonomy" id="297713"/>
    <lineage>
        <taxon>Eukaryota</taxon>
        <taxon>Fungi</taxon>
        <taxon>Dikarya</taxon>
        <taxon>Basidiomycota</taxon>
        <taxon>Agaricomycotina</taxon>
        <taxon>Agaricomycetes</taxon>
        <taxon>Agaricomycetidae</taxon>
        <taxon>Agaricales</taxon>
        <taxon>Marasmiineae</taxon>
        <taxon>Marasmiaceae</taxon>
        <taxon>Paramarasmius</taxon>
    </lineage>
</organism>
<evidence type="ECO:0000313" key="3">
    <source>
        <dbReference type="Proteomes" id="UP001383192"/>
    </source>
</evidence>
<gene>
    <name evidence="2" type="ORF">VNI00_013511</name>
</gene>
<accession>A0AAW0BY94</accession>
<dbReference type="AlphaFoldDB" id="A0AAW0BY94"/>
<protein>
    <submittedName>
        <fullName evidence="2">Uncharacterized protein</fullName>
    </submittedName>
</protein>
<keyword evidence="1" id="KW-0175">Coiled coil</keyword>
<evidence type="ECO:0000256" key="1">
    <source>
        <dbReference type="SAM" id="Coils"/>
    </source>
</evidence>
<keyword evidence="3" id="KW-1185">Reference proteome</keyword>
<evidence type="ECO:0000313" key="2">
    <source>
        <dbReference type="EMBL" id="KAK7031260.1"/>
    </source>
</evidence>
<comment type="caution">
    <text evidence="2">The sequence shown here is derived from an EMBL/GenBank/DDBJ whole genome shotgun (WGS) entry which is preliminary data.</text>
</comment>